<keyword evidence="2 6" id="KW-0238">DNA-binding</keyword>
<reference evidence="6" key="4">
    <citation type="submission" date="2016-11" db="EMBL/GenBank/DDBJ databases">
        <authorList>
            <person name="Varghese N."/>
            <person name="Submissions S."/>
        </authorList>
    </citation>
    <scope>NUCLEOTIDE SEQUENCE</scope>
    <source>
        <strain evidence="6">DSM 1682</strain>
    </source>
</reference>
<evidence type="ECO:0000256" key="3">
    <source>
        <dbReference type="ARBA" id="ARBA00023163"/>
    </source>
</evidence>
<dbReference type="InterPro" id="IPR000835">
    <property type="entry name" value="HTH_MarR-typ"/>
</dbReference>
<dbReference type="EMBL" id="CP014223">
    <property type="protein sequence ID" value="AMJ41275.1"/>
    <property type="molecule type" value="Genomic_DNA"/>
</dbReference>
<organism evidence="6 8">
    <name type="scientific">Anaerotignum propionicum DSM 1682</name>
    <dbReference type="NCBI Taxonomy" id="991789"/>
    <lineage>
        <taxon>Bacteria</taxon>
        <taxon>Bacillati</taxon>
        <taxon>Bacillota</taxon>
        <taxon>Clostridia</taxon>
        <taxon>Lachnospirales</taxon>
        <taxon>Anaerotignaceae</taxon>
        <taxon>Anaerotignum</taxon>
    </lineage>
</organism>
<evidence type="ECO:0000259" key="4">
    <source>
        <dbReference type="PROSITE" id="PS50995"/>
    </source>
</evidence>
<evidence type="ECO:0000313" key="6">
    <source>
        <dbReference type="EMBL" id="SHF06387.1"/>
    </source>
</evidence>
<dbReference type="Gene3D" id="1.10.10.10">
    <property type="entry name" value="Winged helix-like DNA-binding domain superfamily/Winged helix DNA-binding domain"/>
    <property type="match status" value="1"/>
</dbReference>
<feature type="domain" description="HTH marR-type" evidence="4">
    <location>
        <begin position="9"/>
        <end position="142"/>
    </location>
</feature>
<sequence length="150" mass="17271">MQRRDTPSHDFYIKNIAHLLRYKSDQRLAPYDITESQARLLGHIYGAQRSEQEISRRYLSQAMQISGPSVTSLLNNLEKKGLISRCSGSEDGRTMRIELSQKAMILLNEMSDILNMITQDLLVGFSEEEKIAFLMFLKRAYKNLGMDSHI</sequence>
<keyword evidence="3" id="KW-0804">Transcription</keyword>
<dbReference type="OrthoDB" id="2612963at2"/>
<dbReference type="PANTHER" id="PTHR42756:SF1">
    <property type="entry name" value="TRANSCRIPTIONAL REPRESSOR OF EMRAB OPERON"/>
    <property type="match status" value="1"/>
</dbReference>
<protein>
    <submittedName>
        <fullName evidence="6">DNA-binding transcriptional regulator, MarR family</fullName>
    </submittedName>
    <submittedName>
        <fullName evidence="5">Transcriptional regulator SlyA</fullName>
    </submittedName>
</protein>
<dbReference type="PANTHER" id="PTHR42756">
    <property type="entry name" value="TRANSCRIPTIONAL REGULATOR, MARR"/>
    <property type="match status" value="1"/>
</dbReference>
<dbReference type="Pfam" id="PF12802">
    <property type="entry name" value="MarR_2"/>
    <property type="match status" value="1"/>
</dbReference>
<proteinExistence type="predicted"/>
<reference evidence="7" key="2">
    <citation type="submission" date="2016-01" db="EMBL/GenBank/DDBJ databases">
        <authorList>
            <person name="Poehlein A."/>
            <person name="Schlien K."/>
            <person name="Gottschalk G."/>
            <person name="Buckel W."/>
            <person name="Daniel R."/>
        </authorList>
    </citation>
    <scope>NUCLEOTIDE SEQUENCE [LARGE SCALE GENOMIC DNA]</scope>
    <source>
        <strain evidence="7">X2</strain>
    </source>
</reference>
<dbReference type="InterPro" id="IPR036388">
    <property type="entry name" value="WH-like_DNA-bd_sf"/>
</dbReference>
<dbReference type="EMBL" id="FQUA01000015">
    <property type="protein sequence ID" value="SHF06387.1"/>
    <property type="molecule type" value="Genomic_DNA"/>
</dbReference>
<gene>
    <name evidence="5" type="primary">slyA_2</name>
    <name evidence="5" type="ORF">CPRO_16850</name>
    <name evidence="6" type="ORF">SAMN02745151_02664</name>
</gene>
<dbReference type="InterPro" id="IPR023187">
    <property type="entry name" value="Tscrpt_reg_MarR-type_CS"/>
</dbReference>
<evidence type="ECO:0000313" key="7">
    <source>
        <dbReference type="Proteomes" id="UP000068026"/>
    </source>
</evidence>
<dbReference type="SUPFAM" id="SSF46785">
    <property type="entry name" value="Winged helix' DNA-binding domain"/>
    <property type="match status" value="1"/>
</dbReference>
<dbReference type="KEGG" id="cpro:CPRO_16850"/>
<dbReference type="SMART" id="SM00347">
    <property type="entry name" value="HTH_MARR"/>
    <property type="match status" value="1"/>
</dbReference>
<dbReference type="InterPro" id="IPR036390">
    <property type="entry name" value="WH_DNA-bd_sf"/>
</dbReference>
<keyword evidence="1" id="KW-0805">Transcription regulation</keyword>
<dbReference type="PROSITE" id="PS50995">
    <property type="entry name" value="HTH_MARR_2"/>
    <property type="match status" value="1"/>
</dbReference>
<dbReference type="RefSeq" id="WP_066050200.1">
    <property type="nucleotide sequence ID" value="NZ_CP014223.1"/>
</dbReference>
<dbReference type="PRINTS" id="PR00598">
    <property type="entry name" value="HTHMARR"/>
</dbReference>
<evidence type="ECO:0000313" key="5">
    <source>
        <dbReference type="EMBL" id="AMJ41275.1"/>
    </source>
</evidence>
<dbReference type="GO" id="GO:0003677">
    <property type="term" value="F:DNA binding"/>
    <property type="evidence" value="ECO:0007669"/>
    <property type="project" value="UniProtKB-KW"/>
</dbReference>
<dbReference type="AlphaFoldDB" id="A0A0X1U8J7"/>
<accession>A0A0X1U8J7</accession>
<evidence type="ECO:0000313" key="8">
    <source>
        <dbReference type="Proteomes" id="UP000184204"/>
    </source>
</evidence>
<reference evidence="8" key="3">
    <citation type="submission" date="2016-11" db="EMBL/GenBank/DDBJ databases">
        <authorList>
            <person name="Jaros S."/>
            <person name="Januszkiewicz K."/>
            <person name="Wedrychowicz H."/>
        </authorList>
    </citation>
    <scope>NUCLEOTIDE SEQUENCE [LARGE SCALE GENOMIC DNA]</scope>
    <source>
        <strain evidence="8">DSM 1682</strain>
    </source>
</reference>
<dbReference type="Proteomes" id="UP000068026">
    <property type="component" value="Chromosome"/>
</dbReference>
<dbReference type="Proteomes" id="UP000184204">
    <property type="component" value="Unassembled WGS sequence"/>
</dbReference>
<dbReference type="PROSITE" id="PS01117">
    <property type="entry name" value="HTH_MARR_1"/>
    <property type="match status" value="1"/>
</dbReference>
<evidence type="ECO:0000256" key="1">
    <source>
        <dbReference type="ARBA" id="ARBA00023015"/>
    </source>
</evidence>
<evidence type="ECO:0000256" key="2">
    <source>
        <dbReference type="ARBA" id="ARBA00023125"/>
    </source>
</evidence>
<reference evidence="5 7" key="1">
    <citation type="journal article" date="2016" name="Genome Announc.">
        <title>Complete Genome Sequence of the Amino Acid-Fermenting Clostridium propionicum X2 (DSM 1682).</title>
        <authorList>
            <person name="Poehlein A."/>
            <person name="Schlien K."/>
            <person name="Chowdhury N.P."/>
            <person name="Gottschalk G."/>
            <person name="Buckel W."/>
            <person name="Daniel R."/>
        </authorList>
    </citation>
    <scope>NUCLEOTIDE SEQUENCE [LARGE SCALE GENOMIC DNA]</scope>
    <source>
        <strain evidence="5 7">X2</strain>
    </source>
</reference>
<keyword evidence="7" id="KW-1185">Reference proteome</keyword>
<dbReference type="GO" id="GO:0003700">
    <property type="term" value="F:DNA-binding transcription factor activity"/>
    <property type="evidence" value="ECO:0007669"/>
    <property type="project" value="InterPro"/>
</dbReference>
<name>A0A0X1U8J7_ANAPI</name>